<reference evidence="7" key="2">
    <citation type="submission" date="2023-01" db="EMBL/GenBank/DDBJ databases">
        <authorList>
            <person name="Petersen C."/>
        </authorList>
    </citation>
    <scope>NUCLEOTIDE SEQUENCE</scope>
    <source>
        <strain evidence="7">IBT 12815</strain>
    </source>
</reference>
<dbReference type="Gene3D" id="3.40.605.10">
    <property type="entry name" value="Aldehyde Dehydrogenase, Chain A, domain 1"/>
    <property type="match status" value="1"/>
</dbReference>
<dbReference type="GO" id="GO:0046394">
    <property type="term" value="P:carboxylic acid biosynthetic process"/>
    <property type="evidence" value="ECO:0007669"/>
    <property type="project" value="UniProtKB-ARBA"/>
</dbReference>
<organism evidence="7 8">
    <name type="scientific">Penicillium hordei</name>
    <dbReference type="NCBI Taxonomy" id="40994"/>
    <lineage>
        <taxon>Eukaryota</taxon>
        <taxon>Fungi</taxon>
        <taxon>Dikarya</taxon>
        <taxon>Ascomycota</taxon>
        <taxon>Pezizomycotina</taxon>
        <taxon>Eurotiomycetes</taxon>
        <taxon>Eurotiomycetidae</taxon>
        <taxon>Eurotiales</taxon>
        <taxon>Aspergillaceae</taxon>
        <taxon>Penicillium</taxon>
    </lineage>
</organism>
<dbReference type="AlphaFoldDB" id="A0AAD6H0Z9"/>
<keyword evidence="2" id="KW-0560">Oxidoreductase</keyword>
<dbReference type="Pfam" id="PF13460">
    <property type="entry name" value="NAD_binding_10"/>
    <property type="match status" value="1"/>
</dbReference>
<dbReference type="InterPro" id="IPR016040">
    <property type="entry name" value="NAD(P)-bd_dom"/>
</dbReference>
<feature type="domain" description="NAD(P)-binding" evidence="6">
    <location>
        <begin position="54"/>
        <end position="171"/>
    </location>
</feature>
<evidence type="ECO:0000313" key="7">
    <source>
        <dbReference type="EMBL" id="KAJ5602336.1"/>
    </source>
</evidence>
<reference evidence="7" key="1">
    <citation type="journal article" date="2023" name="IMA Fungus">
        <title>Comparative genomic study of the Penicillium genus elucidates a diverse pangenome and 15 lateral gene transfer events.</title>
        <authorList>
            <person name="Petersen C."/>
            <person name="Sorensen T."/>
            <person name="Nielsen M.R."/>
            <person name="Sondergaard T.E."/>
            <person name="Sorensen J.L."/>
            <person name="Fitzpatrick D.A."/>
            <person name="Frisvad J.C."/>
            <person name="Nielsen K.L."/>
        </authorList>
    </citation>
    <scope>NUCLEOTIDE SEQUENCE</scope>
    <source>
        <strain evidence="7">IBT 12815</strain>
    </source>
</reference>
<evidence type="ECO:0000256" key="1">
    <source>
        <dbReference type="ARBA" id="ARBA00009986"/>
    </source>
</evidence>
<keyword evidence="3" id="KW-0520">NAD</keyword>
<dbReference type="SUPFAM" id="SSF51735">
    <property type="entry name" value="NAD(P)-binding Rossmann-fold domains"/>
    <property type="match status" value="1"/>
</dbReference>
<evidence type="ECO:0000256" key="4">
    <source>
        <dbReference type="SAM" id="MobiDB-lite"/>
    </source>
</evidence>
<dbReference type="EMBL" id="JAQJAE010000003">
    <property type="protein sequence ID" value="KAJ5602336.1"/>
    <property type="molecule type" value="Genomic_DNA"/>
</dbReference>
<dbReference type="InterPro" id="IPR016161">
    <property type="entry name" value="Ald_DH/histidinol_DH"/>
</dbReference>
<dbReference type="SUPFAM" id="SSF53720">
    <property type="entry name" value="ALDH-like"/>
    <property type="match status" value="1"/>
</dbReference>
<name>A0AAD6H0Z9_9EURO</name>
<protein>
    <recommendedName>
        <fullName evidence="9">Aldehyde dehydrogenase domain-containing protein</fullName>
    </recommendedName>
</protein>
<dbReference type="InterPro" id="IPR016163">
    <property type="entry name" value="Ald_DH_C"/>
</dbReference>
<evidence type="ECO:0000259" key="6">
    <source>
        <dbReference type="Pfam" id="PF13460"/>
    </source>
</evidence>
<dbReference type="FunFam" id="3.40.309.10:FF:000012">
    <property type="entry name" value="Betaine aldehyde dehydrogenase"/>
    <property type="match status" value="1"/>
</dbReference>
<comment type="caution">
    <text evidence="7">The sequence shown here is derived from an EMBL/GenBank/DDBJ whole genome shotgun (WGS) entry which is preliminary data.</text>
</comment>
<gene>
    <name evidence="7" type="ORF">N7537_005292</name>
</gene>
<dbReference type="InterPro" id="IPR036291">
    <property type="entry name" value="NAD(P)-bd_dom_sf"/>
</dbReference>
<dbReference type="InterPro" id="IPR016162">
    <property type="entry name" value="Ald_DH_N"/>
</dbReference>
<feature type="region of interest" description="Disordered" evidence="4">
    <location>
        <begin position="1"/>
        <end position="25"/>
    </location>
</feature>
<proteinExistence type="inferred from homology"/>
<dbReference type="PANTHER" id="PTHR43720">
    <property type="entry name" value="2-AMINOMUCONIC SEMIALDEHYDE DEHYDROGENASE"/>
    <property type="match status" value="1"/>
</dbReference>
<dbReference type="RefSeq" id="XP_056752134.1">
    <property type="nucleotide sequence ID" value="XM_056896349.1"/>
</dbReference>
<dbReference type="Gene3D" id="3.40.50.720">
    <property type="entry name" value="NAD(P)-binding Rossmann-like Domain"/>
    <property type="match status" value="1"/>
</dbReference>
<dbReference type="GeneID" id="81586591"/>
<accession>A0AAD6H0Z9</accession>
<dbReference type="Proteomes" id="UP001213799">
    <property type="component" value="Unassembled WGS sequence"/>
</dbReference>
<evidence type="ECO:0008006" key="9">
    <source>
        <dbReference type="Google" id="ProtNLM"/>
    </source>
</evidence>
<evidence type="ECO:0000313" key="8">
    <source>
        <dbReference type="Proteomes" id="UP001213799"/>
    </source>
</evidence>
<evidence type="ECO:0000256" key="2">
    <source>
        <dbReference type="ARBA" id="ARBA00023002"/>
    </source>
</evidence>
<dbReference type="GO" id="GO:0006598">
    <property type="term" value="P:polyamine catabolic process"/>
    <property type="evidence" value="ECO:0007669"/>
    <property type="project" value="TreeGrafter"/>
</dbReference>
<evidence type="ECO:0000259" key="5">
    <source>
        <dbReference type="Pfam" id="PF00171"/>
    </source>
</evidence>
<evidence type="ECO:0000256" key="3">
    <source>
        <dbReference type="ARBA" id="ARBA00023027"/>
    </source>
</evidence>
<comment type="similarity">
    <text evidence="1">Belongs to the aldehyde dehydrogenase family.</text>
</comment>
<dbReference type="GO" id="GO:0004029">
    <property type="term" value="F:aldehyde dehydrogenase (NAD+) activity"/>
    <property type="evidence" value="ECO:0007669"/>
    <property type="project" value="TreeGrafter"/>
</dbReference>
<dbReference type="InterPro" id="IPR015590">
    <property type="entry name" value="Aldehyde_DH_dom"/>
</dbReference>
<feature type="domain" description="Aldehyde dehydrogenase" evidence="5">
    <location>
        <begin position="252"/>
        <end position="498"/>
    </location>
</feature>
<dbReference type="Pfam" id="PF00171">
    <property type="entry name" value="Aldedh"/>
    <property type="match status" value="1"/>
</dbReference>
<keyword evidence="8" id="KW-1185">Reference proteome</keyword>
<sequence length="508" mass="55397">MANRVPLNPEKKIADDSSMVDGKNGVADPEPVAGIMDNLNLEPMASPKKIVVIGGTGMFGGSLARSLKDNSEFEVVLTTRDPNSATARKCREQGYLLIKADSWNAAELDSVLAGAYGVFLNTDSDDPNFKNEVGLPEYAMGKIVIDAAIRQSVKYFVFSGLPHCNRLTNGEASIVSFDNKNAIANYGRKAGFEAFVEVNSGWAMDIFFMETYANAFGGFATIPDSEGFLSLKVFPMSNDPELIPWTSVRDDYGDAIMRMASDTMKNITLETGRKSAIIIFDNAQIPNAVKWAHYGVMGNMGQICTATSRIFVHDNIYDTFIQSFKEYVAKVQVIGCPFEGETYQGPQVSKDQFEKILEYGRIAQEEGAAIVAGGKAAEGRPNGKGYFVEPTIVRDVQPHMRIYKEEIFGPFAVFVKSSTEAEAIRLSNATEYGLATAVCSSDITRAHRVANKLKAGMVWINSSNNSDFCVPFGGVKQSGIGRELGQAGLNAYSQLKSVHLNLQLTEQI</sequence>
<dbReference type="FunFam" id="3.40.605.10:FF:000026">
    <property type="entry name" value="Aldehyde dehydrogenase, putative"/>
    <property type="match status" value="1"/>
</dbReference>
<dbReference type="PANTHER" id="PTHR43720:SF2">
    <property type="entry name" value="2-AMINOMUCONIC SEMIALDEHYDE DEHYDROGENASE"/>
    <property type="match status" value="1"/>
</dbReference>
<dbReference type="Gene3D" id="3.40.309.10">
    <property type="entry name" value="Aldehyde Dehydrogenase, Chain A, domain 2"/>
    <property type="match status" value="1"/>
</dbReference>